<name>A0A839QRZ0_9MICO</name>
<accession>A0A839QRZ0</accession>
<comment type="caution">
    <text evidence="3">The sequence shown here is derived from an EMBL/GenBank/DDBJ whole genome shotgun (WGS) entry which is preliminary data.</text>
</comment>
<sequence length="272" mass="29043">MTTAPDPRSDASRPSTNAPRSRPDAVRARTDASGRIILGPTVLAHWRPAASMGLPLLAVPLSTMVAASAPGIRTLSWELSAHLPFWAAQLIEFAAAWAVTWAVTALLALAVLALTNPHARFAPASGTVSLRPGPFARGQRVPLEQILRIDADPRRQGSTDIWYRPADAAAEPARITVPFSGWDDASFDGIRALAAAASVGPVPGPRAQEMAALLRASRTRDNRAMARSLGMGWRPEWQDPSAFEAALDDARRSAGRTTGRGADRTARREPRG</sequence>
<keyword evidence="2" id="KW-0812">Transmembrane</keyword>
<evidence type="ECO:0000313" key="3">
    <source>
        <dbReference type="EMBL" id="MBB3023074.1"/>
    </source>
</evidence>
<dbReference type="EMBL" id="JACHWP010000002">
    <property type="protein sequence ID" value="MBB3023074.1"/>
    <property type="molecule type" value="Genomic_DNA"/>
</dbReference>
<feature type="region of interest" description="Disordered" evidence="1">
    <location>
        <begin position="1"/>
        <end position="29"/>
    </location>
</feature>
<evidence type="ECO:0000256" key="2">
    <source>
        <dbReference type="SAM" id="Phobius"/>
    </source>
</evidence>
<dbReference type="RefSeq" id="WP_183375866.1">
    <property type="nucleotide sequence ID" value="NZ_CBCSFZ010000001.1"/>
</dbReference>
<keyword evidence="2" id="KW-1133">Transmembrane helix</keyword>
<reference evidence="3 4" key="1">
    <citation type="submission" date="2020-08" db="EMBL/GenBank/DDBJ databases">
        <title>Sequencing the genomes of 1000 actinobacteria strains.</title>
        <authorList>
            <person name="Klenk H.-P."/>
        </authorList>
    </citation>
    <scope>NUCLEOTIDE SEQUENCE [LARGE SCALE GENOMIC DNA]</scope>
    <source>
        <strain evidence="3 4">DSM 23040</strain>
    </source>
</reference>
<dbReference type="AlphaFoldDB" id="A0A839QRZ0"/>
<feature type="transmembrane region" description="Helical" evidence="2">
    <location>
        <begin position="54"/>
        <end position="73"/>
    </location>
</feature>
<gene>
    <name evidence="3" type="ORF">FHX50_001357</name>
</gene>
<feature type="transmembrane region" description="Helical" evidence="2">
    <location>
        <begin position="93"/>
        <end position="114"/>
    </location>
</feature>
<keyword evidence="2" id="KW-0472">Membrane</keyword>
<keyword evidence="4" id="KW-1185">Reference proteome</keyword>
<feature type="compositionally biased region" description="Basic and acidic residues" evidence="1">
    <location>
        <begin position="261"/>
        <end position="272"/>
    </location>
</feature>
<proteinExistence type="predicted"/>
<evidence type="ECO:0000256" key="1">
    <source>
        <dbReference type="SAM" id="MobiDB-lite"/>
    </source>
</evidence>
<evidence type="ECO:0000313" key="4">
    <source>
        <dbReference type="Proteomes" id="UP000568050"/>
    </source>
</evidence>
<feature type="region of interest" description="Disordered" evidence="1">
    <location>
        <begin position="244"/>
        <end position="272"/>
    </location>
</feature>
<organism evidence="3 4">
    <name type="scientific">Helcobacillus massiliensis</name>
    <dbReference type="NCBI Taxonomy" id="521392"/>
    <lineage>
        <taxon>Bacteria</taxon>
        <taxon>Bacillati</taxon>
        <taxon>Actinomycetota</taxon>
        <taxon>Actinomycetes</taxon>
        <taxon>Micrococcales</taxon>
        <taxon>Dermabacteraceae</taxon>
        <taxon>Helcobacillus</taxon>
    </lineage>
</organism>
<protein>
    <submittedName>
        <fullName evidence="3">Uncharacterized protein</fullName>
    </submittedName>
</protein>
<dbReference type="Proteomes" id="UP000568050">
    <property type="component" value="Unassembled WGS sequence"/>
</dbReference>